<evidence type="ECO:0008006" key="7">
    <source>
        <dbReference type="Google" id="ProtNLM"/>
    </source>
</evidence>
<comment type="cofactor">
    <cofactor evidence="1">
        <name>FAD</name>
        <dbReference type="ChEBI" id="CHEBI:57692"/>
    </cofactor>
</comment>
<dbReference type="AlphaFoldDB" id="A0A7S2HK05"/>
<dbReference type="PRINTS" id="PR00420">
    <property type="entry name" value="RNGMNOXGNASE"/>
</dbReference>
<dbReference type="PANTHER" id="PTHR46028">
    <property type="entry name" value="KYNURENINE 3-MONOOXYGENASE"/>
    <property type="match status" value="1"/>
</dbReference>
<protein>
    <recommendedName>
        <fullName evidence="7">FAD-binding domain-containing protein</fullName>
    </recommendedName>
</protein>
<dbReference type="Gene3D" id="3.50.50.60">
    <property type="entry name" value="FAD/NAD(P)-binding domain"/>
    <property type="match status" value="1"/>
</dbReference>
<feature type="transmembrane region" description="Helical" evidence="5">
    <location>
        <begin position="418"/>
        <end position="438"/>
    </location>
</feature>
<dbReference type="EMBL" id="HBGV01009786">
    <property type="protein sequence ID" value="CAD9493083.1"/>
    <property type="molecule type" value="Transcribed_RNA"/>
</dbReference>
<organism evidence="6">
    <name type="scientific">Helicotheca tamesis</name>
    <dbReference type="NCBI Taxonomy" id="374047"/>
    <lineage>
        <taxon>Eukaryota</taxon>
        <taxon>Sar</taxon>
        <taxon>Stramenopiles</taxon>
        <taxon>Ochrophyta</taxon>
        <taxon>Bacillariophyta</taxon>
        <taxon>Mediophyceae</taxon>
        <taxon>Lithodesmiophycidae</taxon>
        <taxon>Lithodesmiales</taxon>
        <taxon>Lithodesmiaceae</taxon>
        <taxon>Helicotheca</taxon>
    </lineage>
</organism>
<dbReference type="GO" id="GO:0070189">
    <property type="term" value="P:kynurenine metabolic process"/>
    <property type="evidence" value="ECO:0007669"/>
    <property type="project" value="TreeGrafter"/>
</dbReference>
<evidence type="ECO:0000256" key="1">
    <source>
        <dbReference type="ARBA" id="ARBA00001974"/>
    </source>
</evidence>
<evidence type="ECO:0000256" key="4">
    <source>
        <dbReference type="ARBA" id="ARBA00023002"/>
    </source>
</evidence>
<dbReference type="SUPFAM" id="SSF51905">
    <property type="entry name" value="FAD/NAD(P)-binding domain"/>
    <property type="match status" value="1"/>
</dbReference>
<reference evidence="6" key="1">
    <citation type="submission" date="2021-01" db="EMBL/GenBank/DDBJ databases">
        <authorList>
            <person name="Corre E."/>
            <person name="Pelletier E."/>
            <person name="Niang G."/>
            <person name="Scheremetjew M."/>
            <person name="Finn R."/>
            <person name="Kale V."/>
            <person name="Holt S."/>
            <person name="Cochrane G."/>
            <person name="Meng A."/>
            <person name="Brown T."/>
            <person name="Cohen L."/>
        </authorList>
    </citation>
    <scope>NUCLEOTIDE SEQUENCE</scope>
    <source>
        <strain evidence="6">CCMP826</strain>
    </source>
</reference>
<sequence length="445" mass="50054">MCNPSPHNKHESLVIVGGGPVGMLTALLYKDTFSSITILERQSKEKFFASRYTFPVVFTPAALNVMKQVDGLLKALKPSQSPYQDLEVKFKVLGKWITIVKKFEGLNSSWRDTLVKVEHELILKTKNISMHFGCELKSIDFDQNICHEATLGAFSYDLLIGADGCHSQTRQLLAEAHPLYDPKTDFKKDIVKRWHTFALPITKEVDRDYCQYHANLTVQTGDKSDFALIASVMRYPKDVVSYLISAPPSATDEEFKEVKEKNFPYFSEEEMKKHNDESAISGHFYHVTAPTFCYKSCVLLGDAAHSWQSSGDLLSIGFLTVGKLLSELQKAGVSIPNALKAYDESVGECVRFYSNNFAYPRSAAGMRGGEIATFSTLSKIGLTGTHPTVDSIYREGFDLEYDMKQYVRDLDTINHFKMVMLLLTFLSIFGALVHYKVIEVSQFTA</sequence>
<evidence type="ECO:0000256" key="2">
    <source>
        <dbReference type="ARBA" id="ARBA00022630"/>
    </source>
</evidence>
<keyword evidence="5" id="KW-1133">Transmembrane helix</keyword>
<name>A0A7S2HK05_9STRA</name>
<proteinExistence type="predicted"/>
<dbReference type="PANTHER" id="PTHR46028:SF2">
    <property type="entry name" value="KYNURENINE 3-MONOOXYGENASE"/>
    <property type="match status" value="1"/>
</dbReference>
<evidence type="ECO:0000256" key="3">
    <source>
        <dbReference type="ARBA" id="ARBA00022827"/>
    </source>
</evidence>
<keyword evidence="5" id="KW-0472">Membrane</keyword>
<accession>A0A7S2HK05</accession>
<keyword evidence="5" id="KW-0812">Transmembrane</keyword>
<keyword evidence="3" id="KW-0274">FAD</keyword>
<dbReference type="GO" id="GO:0004502">
    <property type="term" value="F:kynurenine 3-monooxygenase activity"/>
    <property type="evidence" value="ECO:0007669"/>
    <property type="project" value="TreeGrafter"/>
</dbReference>
<keyword evidence="2" id="KW-0285">Flavoprotein</keyword>
<evidence type="ECO:0000256" key="5">
    <source>
        <dbReference type="SAM" id="Phobius"/>
    </source>
</evidence>
<keyword evidence="4" id="KW-0560">Oxidoreductase</keyword>
<evidence type="ECO:0000313" key="6">
    <source>
        <dbReference type="EMBL" id="CAD9493083.1"/>
    </source>
</evidence>
<gene>
    <name evidence="6" type="ORF">HTAM1171_LOCUS6068</name>
</gene>
<dbReference type="InterPro" id="IPR036188">
    <property type="entry name" value="FAD/NAD-bd_sf"/>
</dbReference>